<keyword evidence="3 7" id="KW-0812">Transmembrane</keyword>
<evidence type="ECO:0000256" key="4">
    <source>
        <dbReference type="ARBA" id="ARBA00022989"/>
    </source>
</evidence>
<reference evidence="8 9" key="1">
    <citation type="submission" date="2019-06" db="EMBL/GenBank/DDBJ databases">
        <title>Whole genome shotgun sequence of Streptomyces cacaoi subsp. cacaoi NBRC 12748.</title>
        <authorList>
            <person name="Hosoyama A."/>
            <person name="Uohara A."/>
            <person name="Ohji S."/>
            <person name="Ichikawa N."/>
        </authorList>
    </citation>
    <scope>NUCLEOTIDE SEQUENCE [LARGE SCALE GENOMIC DNA]</scope>
    <source>
        <strain evidence="8 9">NBRC 12748</strain>
    </source>
</reference>
<dbReference type="GO" id="GO:0022857">
    <property type="term" value="F:transmembrane transporter activity"/>
    <property type="evidence" value="ECO:0007669"/>
    <property type="project" value="InterPro"/>
</dbReference>
<feature type="transmembrane region" description="Helical" evidence="7">
    <location>
        <begin position="205"/>
        <end position="223"/>
    </location>
</feature>
<dbReference type="Proteomes" id="UP000319210">
    <property type="component" value="Unassembled WGS sequence"/>
</dbReference>
<dbReference type="Pfam" id="PF13520">
    <property type="entry name" value="AA_permease_2"/>
    <property type="match status" value="1"/>
</dbReference>
<sequence length="559" mass="55665">MGNRHPDPTPAAEPVTPAPPSGIAPGPGRASGAAATGTAAEPPPEGDGGLRAGAIGPGGALGVTLSNMAPVNGAFLTAPAVVAAMGTQAPWAFLLATLGLLAGAVTVAEFARRIVSPGSFVAYAYHAFGTVSPGLGVRLSSGVFYCTLFSGPLTIGAVAVFAGHWMTASLGLGGAWWLVLSLAVLVFSAAVVLRGIVASSLVSSVLAAVQIAVLLGFAALLLVRSGSAATVPLHADGGDPGGLAGLSGLTFPLAVAGMVGWDNSASMAAELRSPRRVVPVTVLVSVLVVGVTYTLSTWAGLAGYAGWKGAGPGADRFGDPANEAPFLELAGHYLPQAHAVLAAVGAISSVACLVAALTAMSRISFTAARAGMLPGALGRASRRRGVPVGATLLWVGMIGACIAVPPLVTDAPPATVSSWEAGMGTVPLLISVLVTLVGLPLYLWRTDRRGLRPVRHLCVPLVGVAVIGWGVYGNVRPDQPPPGDTYWVCTALVLALAALGAWAFARRPGRDLSALGLGEAPAQDGSRADADASAPAAPSPSRATDPAGTAAGPRPPHAP</sequence>
<evidence type="ECO:0000256" key="6">
    <source>
        <dbReference type="SAM" id="MobiDB-lite"/>
    </source>
</evidence>
<evidence type="ECO:0000256" key="7">
    <source>
        <dbReference type="SAM" id="Phobius"/>
    </source>
</evidence>
<feature type="transmembrane region" description="Helical" evidence="7">
    <location>
        <begin position="386"/>
        <end position="405"/>
    </location>
</feature>
<feature type="region of interest" description="Disordered" evidence="6">
    <location>
        <begin position="516"/>
        <end position="559"/>
    </location>
</feature>
<feature type="transmembrane region" description="Helical" evidence="7">
    <location>
        <begin position="174"/>
        <end position="193"/>
    </location>
</feature>
<accession>A0A4Y3QQL2</accession>
<dbReference type="PANTHER" id="PTHR42770">
    <property type="entry name" value="AMINO ACID TRANSPORTER-RELATED"/>
    <property type="match status" value="1"/>
</dbReference>
<dbReference type="OrthoDB" id="9117841at2"/>
<evidence type="ECO:0000313" key="9">
    <source>
        <dbReference type="Proteomes" id="UP000319210"/>
    </source>
</evidence>
<dbReference type="GO" id="GO:0005886">
    <property type="term" value="C:plasma membrane"/>
    <property type="evidence" value="ECO:0007669"/>
    <property type="project" value="UniProtKB-SubCell"/>
</dbReference>
<dbReference type="InterPro" id="IPR002293">
    <property type="entry name" value="AA/rel_permease1"/>
</dbReference>
<comment type="caution">
    <text evidence="8">The sequence shown here is derived from an EMBL/GenBank/DDBJ whole genome shotgun (WGS) entry which is preliminary data.</text>
</comment>
<gene>
    <name evidence="8" type="ORF">SCA03_00320</name>
</gene>
<dbReference type="InterPro" id="IPR050367">
    <property type="entry name" value="APC_superfamily"/>
</dbReference>
<dbReference type="RefSeq" id="WP_141275143.1">
    <property type="nucleotide sequence ID" value="NZ_BJMM01000001.1"/>
</dbReference>
<evidence type="ECO:0000256" key="1">
    <source>
        <dbReference type="ARBA" id="ARBA00004651"/>
    </source>
</evidence>
<evidence type="ECO:0008006" key="10">
    <source>
        <dbReference type="Google" id="ProtNLM"/>
    </source>
</evidence>
<feature type="compositionally biased region" description="Low complexity" evidence="6">
    <location>
        <begin position="531"/>
        <end position="547"/>
    </location>
</feature>
<dbReference type="AlphaFoldDB" id="A0A4Y3QQL2"/>
<organism evidence="8 9">
    <name type="scientific">Streptomyces cacaoi</name>
    <dbReference type="NCBI Taxonomy" id="1898"/>
    <lineage>
        <taxon>Bacteria</taxon>
        <taxon>Bacillati</taxon>
        <taxon>Actinomycetota</taxon>
        <taxon>Actinomycetes</taxon>
        <taxon>Kitasatosporales</taxon>
        <taxon>Streptomycetaceae</taxon>
        <taxon>Streptomyces</taxon>
    </lineage>
</organism>
<feature type="transmembrane region" description="Helical" evidence="7">
    <location>
        <begin position="142"/>
        <end position="162"/>
    </location>
</feature>
<protein>
    <recommendedName>
        <fullName evidence="10">Amino acid permease</fullName>
    </recommendedName>
</protein>
<dbReference type="EMBL" id="BJMM01000001">
    <property type="protein sequence ID" value="GEB47481.1"/>
    <property type="molecule type" value="Genomic_DNA"/>
</dbReference>
<keyword evidence="4 7" id="KW-1133">Transmembrane helix</keyword>
<feature type="compositionally biased region" description="Pro residues" evidence="6">
    <location>
        <begin position="8"/>
        <end position="22"/>
    </location>
</feature>
<keyword evidence="5 7" id="KW-0472">Membrane</keyword>
<evidence type="ECO:0000256" key="5">
    <source>
        <dbReference type="ARBA" id="ARBA00023136"/>
    </source>
</evidence>
<keyword evidence="9" id="KW-1185">Reference proteome</keyword>
<feature type="transmembrane region" description="Helical" evidence="7">
    <location>
        <begin position="243"/>
        <end position="261"/>
    </location>
</feature>
<proteinExistence type="predicted"/>
<dbReference type="PIRSF" id="PIRSF006060">
    <property type="entry name" value="AA_transporter"/>
    <property type="match status" value="1"/>
</dbReference>
<name>A0A4Y3QQL2_STRCI</name>
<feature type="transmembrane region" description="Helical" evidence="7">
    <location>
        <begin position="282"/>
        <end position="307"/>
    </location>
</feature>
<dbReference type="PANTHER" id="PTHR42770:SF16">
    <property type="entry name" value="AMINO ACID PERMEASE"/>
    <property type="match status" value="1"/>
</dbReference>
<feature type="compositionally biased region" description="Low complexity" evidence="6">
    <location>
        <begin position="23"/>
        <end position="40"/>
    </location>
</feature>
<evidence type="ECO:0000313" key="8">
    <source>
        <dbReference type="EMBL" id="GEB47481.1"/>
    </source>
</evidence>
<feature type="transmembrane region" description="Helical" evidence="7">
    <location>
        <begin position="456"/>
        <end position="473"/>
    </location>
</feature>
<feature type="transmembrane region" description="Helical" evidence="7">
    <location>
        <begin position="425"/>
        <end position="444"/>
    </location>
</feature>
<feature type="transmembrane region" description="Helical" evidence="7">
    <location>
        <begin position="485"/>
        <end position="505"/>
    </location>
</feature>
<evidence type="ECO:0000256" key="3">
    <source>
        <dbReference type="ARBA" id="ARBA00022692"/>
    </source>
</evidence>
<feature type="transmembrane region" description="Helical" evidence="7">
    <location>
        <begin position="339"/>
        <end position="365"/>
    </location>
</feature>
<comment type="subcellular location">
    <subcellularLocation>
        <location evidence="1">Cell membrane</location>
        <topology evidence="1">Multi-pass membrane protein</topology>
    </subcellularLocation>
</comment>
<feature type="region of interest" description="Disordered" evidence="6">
    <location>
        <begin position="1"/>
        <end position="53"/>
    </location>
</feature>
<evidence type="ECO:0000256" key="2">
    <source>
        <dbReference type="ARBA" id="ARBA00022475"/>
    </source>
</evidence>
<keyword evidence="2" id="KW-1003">Cell membrane</keyword>
<dbReference type="Gene3D" id="1.20.1740.10">
    <property type="entry name" value="Amino acid/polyamine transporter I"/>
    <property type="match status" value="1"/>
</dbReference>
<feature type="transmembrane region" description="Helical" evidence="7">
    <location>
        <begin position="91"/>
        <end position="111"/>
    </location>
</feature>